<comment type="similarity">
    <text evidence="9">Belongs to the methyl-accepting chemotaxis (MCP) protein family.</text>
</comment>
<evidence type="ECO:0000256" key="1">
    <source>
        <dbReference type="ARBA" id="ARBA00004651"/>
    </source>
</evidence>
<feature type="transmembrane region" description="Helical" evidence="11">
    <location>
        <begin position="211"/>
        <end position="231"/>
    </location>
</feature>
<dbReference type="PRINTS" id="PR00260">
    <property type="entry name" value="CHEMTRNSDUCR"/>
</dbReference>
<dbReference type="GO" id="GO:0005886">
    <property type="term" value="C:plasma membrane"/>
    <property type="evidence" value="ECO:0007669"/>
    <property type="project" value="UniProtKB-SubCell"/>
</dbReference>
<dbReference type="InterPro" id="IPR004089">
    <property type="entry name" value="MCPsignal_dom"/>
</dbReference>
<dbReference type="CDD" id="cd19411">
    <property type="entry name" value="MCP2201-like_sensor"/>
    <property type="match status" value="1"/>
</dbReference>
<dbReference type="GO" id="GO:0006935">
    <property type="term" value="P:chemotaxis"/>
    <property type="evidence" value="ECO:0007669"/>
    <property type="project" value="UniProtKB-KW"/>
</dbReference>
<dbReference type="Pfam" id="PF12729">
    <property type="entry name" value="4HB_MCP_1"/>
    <property type="match status" value="1"/>
</dbReference>
<evidence type="ECO:0000259" key="13">
    <source>
        <dbReference type="PROSITE" id="PS50885"/>
    </source>
</evidence>
<dbReference type="SMART" id="SM00283">
    <property type="entry name" value="MA"/>
    <property type="match status" value="1"/>
</dbReference>
<keyword evidence="6 11" id="KW-1133">Transmembrane helix</keyword>
<dbReference type="InterPro" id="IPR003660">
    <property type="entry name" value="HAMP_dom"/>
</dbReference>
<dbReference type="InterPro" id="IPR004090">
    <property type="entry name" value="Chemotax_Me-accpt_rcpt"/>
</dbReference>
<dbReference type="GO" id="GO:0007165">
    <property type="term" value="P:signal transduction"/>
    <property type="evidence" value="ECO:0007669"/>
    <property type="project" value="UniProtKB-KW"/>
</dbReference>
<evidence type="ECO:0000256" key="4">
    <source>
        <dbReference type="ARBA" id="ARBA00022500"/>
    </source>
</evidence>
<evidence type="ECO:0000259" key="12">
    <source>
        <dbReference type="PROSITE" id="PS50111"/>
    </source>
</evidence>
<comment type="subcellular location">
    <subcellularLocation>
        <location evidence="1">Cell membrane</location>
        <topology evidence="1">Multi-pass membrane protein</topology>
    </subcellularLocation>
</comment>
<reference evidence="14 15" key="1">
    <citation type="submission" date="2015-09" db="EMBL/GenBank/DDBJ databases">
        <title>Genome announcement of multiple Pseudomonas syringae strains.</title>
        <authorList>
            <person name="Thakur S."/>
            <person name="Wang P.W."/>
            <person name="Gong Y."/>
            <person name="Weir B.S."/>
            <person name="Guttman D.S."/>
        </authorList>
    </citation>
    <scope>NUCLEOTIDE SEQUENCE [LARGE SCALE GENOMIC DNA]</scope>
    <source>
        <strain evidence="14 15">ICMP3962</strain>
    </source>
</reference>
<dbReference type="PROSITE" id="PS50885">
    <property type="entry name" value="HAMP"/>
    <property type="match status" value="1"/>
</dbReference>
<dbReference type="SMART" id="SM00304">
    <property type="entry name" value="HAMP"/>
    <property type="match status" value="1"/>
</dbReference>
<feature type="domain" description="HAMP" evidence="13">
    <location>
        <begin position="235"/>
        <end position="288"/>
    </location>
</feature>
<dbReference type="InterPro" id="IPR024478">
    <property type="entry name" value="HlyB_4HB_MCP"/>
</dbReference>
<evidence type="ECO:0000256" key="7">
    <source>
        <dbReference type="ARBA" id="ARBA00023136"/>
    </source>
</evidence>
<dbReference type="InterPro" id="IPR047347">
    <property type="entry name" value="YvaQ-like_sensor"/>
</dbReference>
<keyword evidence="2" id="KW-1003">Cell membrane</keyword>
<feature type="domain" description="Methyl-accepting transducer" evidence="12">
    <location>
        <begin position="293"/>
        <end position="529"/>
    </location>
</feature>
<sequence length="566" mass="60685">MLFLDQPIEMTVLIYSSATGRGLSMLRQLKIAARTSACFALMVVLVFGLGIFSIQQLHGIREQSLEIENDALPGIALGDDIALAVEKTRTTVAKMLATHDLAQVAQAHNEFLERKAGFQKAVEAYDPLITDDEERALVEGLKSTYQGYIERAEKVYTLINENQAEAGRALVWGEMKAMAESIEAALGKLEKINDDSEAESSAAATSVYENALIVTQGVMFLTVLLTVLLAWRLTKSLAVPISQALHSSETIAAGDLRPSAINREGTDEAALLLQSMERMRGNLSQTLTQVGDAAHQLASATEQMSVLMVNSNADLVVQNSEIEMAATAVTEMSQAVDEVARNAVATSEESKASSVSAREGQEELNQTVQSILELTRNVGTASVEAQALATRTLDITKVLDVIRAVSEQTNLLALNAAIEAARAGDAGRGFAVVADEVRALAHRTSESTREIETMIGHIQQGTKSTLVALEVSTEQAQRTKQQAESANAVLASIASSVMVIDERNTVIASASEEQALVAREVDRNLVRIRDLSAQSAVRTGQTGSASQSLAELASDLTTTLRQFKLS</sequence>
<dbReference type="AlphaFoldDB" id="A0A0Q0CPM1"/>
<evidence type="ECO:0000256" key="8">
    <source>
        <dbReference type="ARBA" id="ARBA00023224"/>
    </source>
</evidence>
<dbReference type="FunFam" id="1.10.287.950:FF:000001">
    <property type="entry name" value="Methyl-accepting chemotaxis sensory transducer"/>
    <property type="match status" value="1"/>
</dbReference>
<dbReference type="PROSITE" id="PS50111">
    <property type="entry name" value="CHEMOTAXIS_TRANSDUC_2"/>
    <property type="match status" value="1"/>
</dbReference>
<gene>
    <name evidence="14" type="ORF">ALO41_05139</name>
</gene>
<feature type="transmembrane region" description="Helical" evidence="11">
    <location>
        <begin position="31"/>
        <end position="54"/>
    </location>
</feature>
<name>A0A0Q0CPM1_PSEA0</name>
<evidence type="ECO:0000256" key="2">
    <source>
        <dbReference type="ARBA" id="ARBA00022475"/>
    </source>
</evidence>
<dbReference type="PATRIC" id="fig|251720.4.peg.3382"/>
<organism evidence="14 15">
    <name type="scientific">Pseudomonas amygdali pv. ulmi</name>
    <dbReference type="NCBI Taxonomy" id="251720"/>
    <lineage>
        <taxon>Bacteria</taxon>
        <taxon>Pseudomonadati</taxon>
        <taxon>Pseudomonadota</taxon>
        <taxon>Gammaproteobacteria</taxon>
        <taxon>Pseudomonadales</taxon>
        <taxon>Pseudomonadaceae</taxon>
        <taxon>Pseudomonas</taxon>
        <taxon>Pseudomonas amygdali</taxon>
    </lineage>
</organism>
<keyword evidence="7 11" id="KW-0472">Membrane</keyword>
<dbReference type="EMBL" id="LJRQ01000369">
    <property type="protein sequence ID" value="KPZ07837.1"/>
    <property type="molecule type" value="Genomic_DNA"/>
</dbReference>
<dbReference type="PANTHER" id="PTHR32089:SF120">
    <property type="entry name" value="METHYL-ACCEPTING CHEMOTAXIS PROTEIN TLPQ"/>
    <property type="match status" value="1"/>
</dbReference>
<dbReference type="GO" id="GO:0004888">
    <property type="term" value="F:transmembrane signaling receptor activity"/>
    <property type="evidence" value="ECO:0007669"/>
    <property type="project" value="InterPro"/>
</dbReference>
<evidence type="ECO:0000256" key="6">
    <source>
        <dbReference type="ARBA" id="ARBA00022989"/>
    </source>
</evidence>
<evidence type="ECO:0000256" key="9">
    <source>
        <dbReference type="ARBA" id="ARBA00029447"/>
    </source>
</evidence>
<protein>
    <submittedName>
        <fullName evidence="14">Methyl-accepting chemotaxis protein</fullName>
    </submittedName>
</protein>
<dbReference type="PANTHER" id="PTHR32089">
    <property type="entry name" value="METHYL-ACCEPTING CHEMOTAXIS PROTEIN MCPB"/>
    <property type="match status" value="1"/>
</dbReference>
<evidence type="ECO:0000313" key="15">
    <source>
        <dbReference type="Proteomes" id="UP000050266"/>
    </source>
</evidence>
<dbReference type="Gene3D" id="1.10.287.950">
    <property type="entry name" value="Methyl-accepting chemotaxis protein"/>
    <property type="match status" value="1"/>
</dbReference>
<evidence type="ECO:0000256" key="5">
    <source>
        <dbReference type="ARBA" id="ARBA00022692"/>
    </source>
</evidence>
<comment type="caution">
    <text evidence="14">The sequence shown here is derived from an EMBL/GenBank/DDBJ whole genome shotgun (WGS) entry which is preliminary data.</text>
</comment>
<keyword evidence="8 10" id="KW-0807">Transducer</keyword>
<keyword evidence="4" id="KW-0145">Chemotaxis</keyword>
<keyword evidence="5 11" id="KW-0812">Transmembrane</keyword>
<dbReference type="SUPFAM" id="SSF58104">
    <property type="entry name" value="Methyl-accepting chemotaxis protein (MCP) signaling domain"/>
    <property type="match status" value="1"/>
</dbReference>
<dbReference type="Proteomes" id="UP000050266">
    <property type="component" value="Unassembled WGS sequence"/>
</dbReference>
<proteinExistence type="inferred from homology"/>
<evidence type="ECO:0000256" key="11">
    <source>
        <dbReference type="SAM" id="Phobius"/>
    </source>
</evidence>
<keyword evidence="3" id="KW-0488">Methylation</keyword>
<evidence type="ECO:0000313" key="14">
    <source>
        <dbReference type="EMBL" id="KPZ07837.1"/>
    </source>
</evidence>
<accession>A0A0Q0CPM1</accession>
<evidence type="ECO:0000256" key="10">
    <source>
        <dbReference type="PROSITE-ProRule" id="PRU00284"/>
    </source>
</evidence>
<dbReference type="Pfam" id="PF00015">
    <property type="entry name" value="MCPsignal"/>
    <property type="match status" value="1"/>
</dbReference>
<evidence type="ECO:0000256" key="3">
    <source>
        <dbReference type="ARBA" id="ARBA00022481"/>
    </source>
</evidence>